<keyword evidence="1" id="KW-0732">Signal</keyword>
<protein>
    <submittedName>
        <fullName evidence="2">Uncharacterized protein</fullName>
    </submittedName>
</protein>
<sequence>MFGHALMLTALGLMVHAQKSSIAQRWPPLSKARCSQTTKLKAMYGRMTFNPPLSQKPMTSFEVDVEWNDLQFHPTENRHKRGGVYVSYTMGMKNGPGGYFGVQMGGTYGGFIFSIWDGDRTYRLSNGKKQVKKSTKLVWPMDLRNCKRNCQDCELPSLRDIAKRGFTTGTKCITKYPMKVGDRYTVKLSKAVPRKQIHTSQFGGFRKVHEEVLGEKNRFIKGSVWQVSVTIKKGATPGKIIPVGTIMFESDEIGFNRLGTFDEMIGCNKCNAIYHKDTRYGPIVSTEGRYKRRPVHMEAWTRYNESTCKKYQISGSKRDCSLSFESGPLTKGVTKSRIKLW</sequence>
<keyword evidence="3" id="KW-1185">Reference proteome</keyword>
<dbReference type="GeneID" id="136811567"/>
<dbReference type="RefSeq" id="XP_066924291.1">
    <property type="nucleotide sequence ID" value="XM_067068190.1"/>
</dbReference>
<feature type="signal peptide" evidence="1">
    <location>
        <begin position="1"/>
        <end position="17"/>
    </location>
</feature>
<evidence type="ECO:0000313" key="3">
    <source>
        <dbReference type="Proteomes" id="UP000594262"/>
    </source>
</evidence>
<evidence type="ECO:0000313" key="2">
    <source>
        <dbReference type="EnsemblMetazoa" id="CLYHEMP025141.1"/>
    </source>
</evidence>
<dbReference type="AlphaFoldDB" id="A0A7M5XKC0"/>
<evidence type="ECO:0000256" key="1">
    <source>
        <dbReference type="SAM" id="SignalP"/>
    </source>
</evidence>
<reference evidence="2" key="1">
    <citation type="submission" date="2021-01" db="UniProtKB">
        <authorList>
            <consortium name="EnsemblMetazoa"/>
        </authorList>
    </citation>
    <scope>IDENTIFICATION</scope>
</reference>
<proteinExistence type="predicted"/>
<dbReference type="Proteomes" id="UP000594262">
    <property type="component" value="Unplaced"/>
</dbReference>
<accession>A0A7M5XKC0</accession>
<organism evidence="2 3">
    <name type="scientific">Clytia hemisphaerica</name>
    <dbReference type="NCBI Taxonomy" id="252671"/>
    <lineage>
        <taxon>Eukaryota</taxon>
        <taxon>Metazoa</taxon>
        <taxon>Cnidaria</taxon>
        <taxon>Hydrozoa</taxon>
        <taxon>Hydroidolina</taxon>
        <taxon>Leptothecata</taxon>
        <taxon>Obeliida</taxon>
        <taxon>Clytiidae</taxon>
        <taxon>Clytia</taxon>
    </lineage>
</organism>
<dbReference type="EnsemblMetazoa" id="CLYHEMT025141.1">
    <property type="protein sequence ID" value="CLYHEMP025141.1"/>
    <property type="gene ID" value="CLYHEMG025141"/>
</dbReference>
<feature type="chain" id="PRO_5029761247" evidence="1">
    <location>
        <begin position="18"/>
        <end position="341"/>
    </location>
</feature>
<name>A0A7M5XKC0_9CNID</name>